<feature type="non-terminal residue" evidence="2">
    <location>
        <position position="1"/>
    </location>
</feature>
<gene>
    <name evidence="2" type="ORF">chiPu_0020385</name>
</gene>
<evidence type="ECO:0000256" key="1">
    <source>
        <dbReference type="SAM" id="MobiDB-lite"/>
    </source>
</evidence>
<feature type="region of interest" description="Disordered" evidence="1">
    <location>
        <begin position="280"/>
        <end position="340"/>
    </location>
</feature>
<keyword evidence="3" id="KW-1185">Reference proteome</keyword>
<reference evidence="2 3" key="1">
    <citation type="journal article" date="2018" name="Nat. Ecol. Evol.">
        <title>Shark genomes provide insights into elasmobranch evolution and the origin of vertebrates.</title>
        <authorList>
            <person name="Hara Y"/>
            <person name="Yamaguchi K"/>
            <person name="Onimaru K"/>
            <person name="Kadota M"/>
            <person name="Koyanagi M"/>
            <person name="Keeley SD"/>
            <person name="Tatsumi K"/>
            <person name="Tanaka K"/>
            <person name="Motone F"/>
            <person name="Kageyama Y"/>
            <person name="Nozu R"/>
            <person name="Adachi N"/>
            <person name="Nishimura O"/>
            <person name="Nakagawa R"/>
            <person name="Tanegashima C"/>
            <person name="Kiyatake I"/>
            <person name="Matsumoto R"/>
            <person name="Murakumo K"/>
            <person name="Nishida K"/>
            <person name="Terakita A"/>
            <person name="Kuratani S"/>
            <person name="Sato K"/>
            <person name="Hyodo S Kuraku.S."/>
        </authorList>
    </citation>
    <scope>NUCLEOTIDE SEQUENCE [LARGE SCALE GENOMIC DNA]</scope>
</reference>
<protein>
    <submittedName>
        <fullName evidence="2">Uncharacterized protein</fullName>
    </submittedName>
</protein>
<feature type="compositionally biased region" description="Polar residues" evidence="1">
    <location>
        <begin position="78"/>
        <end position="97"/>
    </location>
</feature>
<accession>A0A401RF15</accession>
<organism evidence="2 3">
    <name type="scientific">Chiloscyllium punctatum</name>
    <name type="common">Brownbanded bambooshark</name>
    <name type="synonym">Hemiscyllium punctatum</name>
    <dbReference type="NCBI Taxonomy" id="137246"/>
    <lineage>
        <taxon>Eukaryota</taxon>
        <taxon>Metazoa</taxon>
        <taxon>Chordata</taxon>
        <taxon>Craniata</taxon>
        <taxon>Vertebrata</taxon>
        <taxon>Chondrichthyes</taxon>
        <taxon>Elasmobranchii</taxon>
        <taxon>Galeomorphii</taxon>
        <taxon>Galeoidea</taxon>
        <taxon>Orectolobiformes</taxon>
        <taxon>Hemiscylliidae</taxon>
        <taxon>Chiloscyllium</taxon>
    </lineage>
</organism>
<feature type="compositionally biased region" description="Low complexity" evidence="1">
    <location>
        <begin position="302"/>
        <end position="316"/>
    </location>
</feature>
<sequence length="340" mass="37791">ADRILRSPPSEDSDNGNRRVRRRKQSFWERSNTETLNKGDPDGAKVPLTNHRTHTAREHWDDSSMTPRSQTREDNLKASASSVTEMNSRSPATNLNFVTSDPVPMEYRKKGNGTHHFTGTFTSVSNMFSFWDERKDSHFSELQARSASAHANLGRASSMEDRARLEVESRLEMLHAQLNRLETRMTADINIILQLLQRQAVPVPVPPAYSAVSPTSRPIDMYSPLSEEPKVLPSTQPATPLPMVPLETPFCSKAEKPQEYSQESLPGGALLTILPDQTLSLHLPPGQQTSPPQAATFHRLAPSSPCFSPSRFPSLPEHLESSSTDTDIKRHVSDPVLPGS</sequence>
<feature type="compositionally biased region" description="Polar residues" evidence="1">
    <location>
        <begin position="280"/>
        <end position="293"/>
    </location>
</feature>
<feature type="region of interest" description="Disordered" evidence="1">
    <location>
        <begin position="1"/>
        <end position="97"/>
    </location>
</feature>
<dbReference type="Proteomes" id="UP000287033">
    <property type="component" value="Unassembled WGS sequence"/>
</dbReference>
<dbReference type="EMBL" id="BEZZ01002566">
    <property type="protein sequence ID" value="GCC16740.1"/>
    <property type="molecule type" value="Genomic_DNA"/>
</dbReference>
<comment type="caution">
    <text evidence="2">The sequence shown here is derived from an EMBL/GenBank/DDBJ whole genome shotgun (WGS) entry which is preliminary data.</text>
</comment>
<proteinExistence type="predicted"/>
<name>A0A401RF15_CHIPU</name>
<dbReference type="STRING" id="137246.A0A401RF15"/>
<evidence type="ECO:0000313" key="3">
    <source>
        <dbReference type="Proteomes" id="UP000287033"/>
    </source>
</evidence>
<dbReference type="OrthoDB" id="8962828at2759"/>
<dbReference type="AlphaFoldDB" id="A0A401RF15"/>
<evidence type="ECO:0000313" key="2">
    <source>
        <dbReference type="EMBL" id="GCC16740.1"/>
    </source>
</evidence>